<name>A0A6A4L4T4_9ERIC</name>
<feature type="chain" id="PRO_5025623330" evidence="1">
    <location>
        <begin position="17"/>
        <end position="68"/>
    </location>
</feature>
<reference evidence="2 3" key="1">
    <citation type="journal article" date="2019" name="Genome Biol. Evol.">
        <title>The Rhododendron genome and chromosomal organization provide insight into shared whole-genome duplications across the heath family (Ericaceae).</title>
        <authorList>
            <person name="Soza V.L."/>
            <person name="Lindsley D."/>
            <person name="Waalkes A."/>
            <person name="Ramage E."/>
            <person name="Patwardhan R.P."/>
            <person name="Burton J.N."/>
            <person name="Adey A."/>
            <person name="Kumar A."/>
            <person name="Qiu R."/>
            <person name="Shendure J."/>
            <person name="Hall B."/>
        </authorList>
    </citation>
    <scope>NUCLEOTIDE SEQUENCE [LARGE SCALE GENOMIC DNA]</scope>
    <source>
        <strain evidence="2">RSF 1966-606</strain>
    </source>
</reference>
<proteinExistence type="predicted"/>
<evidence type="ECO:0000313" key="3">
    <source>
        <dbReference type="Proteomes" id="UP000428333"/>
    </source>
</evidence>
<dbReference type="EMBL" id="QEFC01003114">
    <property type="protein sequence ID" value="KAE9449838.1"/>
    <property type="molecule type" value="Genomic_DNA"/>
</dbReference>
<gene>
    <name evidence="2" type="ORF">C3L33_18250</name>
</gene>
<protein>
    <submittedName>
        <fullName evidence="2">Uncharacterized protein</fullName>
    </submittedName>
</protein>
<organism evidence="2 3">
    <name type="scientific">Rhododendron williamsianum</name>
    <dbReference type="NCBI Taxonomy" id="262921"/>
    <lineage>
        <taxon>Eukaryota</taxon>
        <taxon>Viridiplantae</taxon>
        <taxon>Streptophyta</taxon>
        <taxon>Embryophyta</taxon>
        <taxon>Tracheophyta</taxon>
        <taxon>Spermatophyta</taxon>
        <taxon>Magnoliopsida</taxon>
        <taxon>eudicotyledons</taxon>
        <taxon>Gunneridae</taxon>
        <taxon>Pentapetalae</taxon>
        <taxon>asterids</taxon>
        <taxon>Ericales</taxon>
        <taxon>Ericaceae</taxon>
        <taxon>Ericoideae</taxon>
        <taxon>Rhodoreae</taxon>
        <taxon>Rhododendron</taxon>
    </lineage>
</organism>
<comment type="caution">
    <text evidence="2">The sequence shown here is derived from an EMBL/GenBank/DDBJ whole genome shotgun (WGS) entry which is preliminary data.</text>
</comment>
<sequence length="68" mass="7295">MSTIVAASIIFLNCFARRLSLQETISVHVGDVRSRVSDGLPQKSPDVELGLGLELQAAPLDLCLIDTT</sequence>
<evidence type="ECO:0000256" key="1">
    <source>
        <dbReference type="SAM" id="SignalP"/>
    </source>
</evidence>
<dbReference type="OrthoDB" id="10496907at2759"/>
<feature type="signal peptide" evidence="1">
    <location>
        <begin position="1"/>
        <end position="16"/>
    </location>
</feature>
<accession>A0A6A4L4T4</accession>
<feature type="non-terminal residue" evidence="2">
    <location>
        <position position="1"/>
    </location>
</feature>
<dbReference type="Proteomes" id="UP000428333">
    <property type="component" value="Linkage Group LG11"/>
</dbReference>
<keyword evidence="3" id="KW-1185">Reference proteome</keyword>
<evidence type="ECO:0000313" key="2">
    <source>
        <dbReference type="EMBL" id="KAE9449838.1"/>
    </source>
</evidence>
<dbReference type="AlphaFoldDB" id="A0A6A4L4T4"/>
<keyword evidence="1" id="KW-0732">Signal</keyword>